<comment type="caution">
    <text evidence="5">The sequence shown here is derived from an EMBL/GenBank/DDBJ whole genome shotgun (WGS) entry which is preliminary data.</text>
</comment>
<feature type="compositionally biased region" description="Acidic residues" evidence="4">
    <location>
        <begin position="125"/>
        <end position="137"/>
    </location>
</feature>
<dbReference type="Proteomes" id="UP001150907">
    <property type="component" value="Unassembled WGS sequence"/>
</dbReference>
<gene>
    <name evidence="5" type="ORF">H4R26_003606</name>
</gene>
<dbReference type="GO" id="GO:0071013">
    <property type="term" value="C:catalytic step 2 spliceosome"/>
    <property type="evidence" value="ECO:0007669"/>
    <property type="project" value="TreeGrafter"/>
</dbReference>
<organism evidence="5 6">
    <name type="scientific">Coemansia thaxteri</name>
    <dbReference type="NCBI Taxonomy" id="2663907"/>
    <lineage>
        <taxon>Eukaryota</taxon>
        <taxon>Fungi</taxon>
        <taxon>Fungi incertae sedis</taxon>
        <taxon>Zoopagomycota</taxon>
        <taxon>Kickxellomycotina</taxon>
        <taxon>Kickxellomycetes</taxon>
        <taxon>Kickxellales</taxon>
        <taxon>Kickxellaceae</taxon>
        <taxon>Coemansia</taxon>
    </lineage>
</organism>
<comment type="similarity">
    <text evidence="2">Belongs to the ESS2 family.</text>
</comment>
<evidence type="ECO:0000256" key="4">
    <source>
        <dbReference type="SAM" id="MobiDB-lite"/>
    </source>
</evidence>
<evidence type="ECO:0000313" key="6">
    <source>
        <dbReference type="Proteomes" id="UP001150907"/>
    </source>
</evidence>
<sequence>MGHNRRTAPRVLDEHAFTSRVRQIVQRDFFPGVQQGSRRAAAPAETLGGFLQRHTSEDNARFRRLVDGEARRRDDRHSRMYGAHAGRRRCALLLEPAGERPCRVAADSRVIVHRNTRLPDQAQAEGEDEESASDGEEAAATPVIGGFRMLREPGSGGGGGFRLAAPSPRELAALRLAKRAAPQRPARQAPDALSPAARRLLLHAGRTPQQPRPAR</sequence>
<feature type="compositionally biased region" description="Low complexity" evidence="4">
    <location>
        <begin position="174"/>
        <end position="193"/>
    </location>
</feature>
<evidence type="ECO:0000313" key="5">
    <source>
        <dbReference type="EMBL" id="KAJ2002444.1"/>
    </source>
</evidence>
<dbReference type="EMBL" id="JANBQF010000302">
    <property type="protein sequence ID" value="KAJ2002444.1"/>
    <property type="molecule type" value="Genomic_DNA"/>
</dbReference>
<dbReference type="OrthoDB" id="19679at2759"/>
<evidence type="ECO:0000256" key="2">
    <source>
        <dbReference type="ARBA" id="ARBA00009072"/>
    </source>
</evidence>
<name>A0A9W8BHQ4_9FUNG</name>
<keyword evidence="3" id="KW-0539">Nucleus</keyword>
<feature type="region of interest" description="Disordered" evidence="4">
    <location>
        <begin position="174"/>
        <end position="215"/>
    </location>
</feature>
<dbReference type="AlphaFoldDB" id="A0A9W8BHQ4"/>
<reference evidence="5" key="1">
    <citation type="submission" date="2022-07" db="EMBL/GenBank/DDBJ databases">
        <title>Phylogenomic reconstructions and comparative analyses of Kickxellomycotina fungi.</title>
        <authorList>
            <person name="Reynolds N.K."/>
            <person name="Stajich J.E."/>
            <person name="Barry K."/>
            <person name="Grigoriev I.V."/>
            <person name="Crous P."/>
            <person name="Smith M.E."/>
        </authorList>
    </citation>
    <scope>NUCLEOTIDE SEQUENCE</scope>
    <source>
        <strain evidence="5">IMI 214461</strain>
    </source>
</reference>
<feature type="region of interest" description="Disordered" evidence="4">
    <location>
        <begin position="116"/>
        <end position="139"/>
    </location>
</feature>
<keyword evidence="6" id="KW-1185">Reference proteome</keyword>
<proteinExistence type="inferred from homology"/>
<evidence type="ECO:0000256" key="1">
    <source>
        <dbReference type="ARBA" id="ARBA00004123"/>
    </source>
</evidence>
<dbReference type="PANTHER" id="PTHR12940:SF0">
    <property type="entry name" value="SPLICING FACTOR ESS-2 HOMOLOG"/>
    <property type="match status" value="1"/>
</dbReference>
<dbReference type="PANTHER" id="PTHR12940">
    <property type="entry name" value="ES-2 PROTEIN - RELATED"/>
    <property type="match status" value="1"/>
</dbReference>
<accession>A0A9W8BHQ4</accession>
<comment type="subcellular location">
    <subcellularLocation>
        <location evidence="1">Nucleus</location>
    </subcellularLocation>
</comment>
<evidence type="ECO:0000256" key="3">
    <source>
        <dbReference type="ARBA" id="ARBA00023242"/>
    </source>
</evidence>
<dbReference type="InterPro" id="IPR019148">
    <property type="entry name" value="Nuclear_protein_DGCR14_ESS-2"/>
</dbReference>
<protein>
    <submittedName>
        <fullName evidence="5">Uncharacterized protein</fullName>
    </submittedName>
</protein>